<dbReference type="InterPro" id="IPR028889">
    <property type="entry name" value="USP"/>
</dbReference>
<comment type="catalytic activity">
    <reaction evidence="1">
        <text>Thiol-dependent hydrolysis of ester, thioester, amide, peptide and isopeptide bonds formed by the C-terminal Gly of ubiquitin (a 76-residue protein attached to proteins as an intracellular targeting signal).</text>
        <dbReference type="EC" id="3.4.19.12"/>
    </reaction>
</comment>
<evidence type="ECO:0000259" key="8">
    <source>
        <dbReference type="PROSITE" id="PS50235"/>
    </source>
</evidence>
<dbReference type="InterPro" id="IPR018200">
    <property type="entry name" value="USP_CS"/>
</dbReference>
<dbReference type="PROSITE" id="PS50235">
    <property type="entry name" value="USP_3"/>
    <property type="match status" value="1"/>
</dbReference>
<evidence type="ECO:0000256" key="6">
    <source>
        <dbReference type="ARBA" id="ARBA00022801"/>
    </source>
</evidence>
<keyword evidence="7" id="KW-0788">Thiol protease</keyword>
<organism evidence="9">
    <name type="scientific">viral metagenome</name>
    <dbReference type="NCBI Taxonomy" id="1070528"/>
    <lineage>
        <taxon>unclassified sequences</taxon>
        <taxon>metagenomes</taxon>
        <taxon>organismal metagenomes</taxon>
    </lineage>
</organism>
<protein>
    <recommendedName>
        <fullName evidence="3">ubiquitinyl hydrolase 1</fullName>
        <ecNumber evidence="3">3.4.19.12</ecNumber>
    </recommendedName>
</protein>
<accession>A0A6C0IBF2</accession>
<dbReference type="PANTHER" id="PTHR21646">
    <property type="entry name" value="UBIQUITIN CARBOXYL-TERMINAL HYDROLASE"/>
    <property type="match status" value="1"/>
</dbReference>
<comment type="similarity">
    <text evidence="2">Belongs to the peptidase C19 family.</text>
</comment>
<dbReference type="Pfam" id="PF00443">
    <property type="entry name" value="UCH"/>
    <property type="match status" value="1"/>
</dbReference>
<dbReference type="EC" id="3.4.19.12" evidence="3"/>
<dbReference type="PANTHER" id="PTHR21646:SF24">
    <property type="entry name" value="UBIQUITIN CARBOXYL-TERMINAL HYDROLASE"/>
    <property type="match status" value="1"/>
</dbReference>
<reference evidence="9" key="1">
    <citation type="journal article" date="2020" name="Nature">
        <title>Giant virus diversity and host interactions through global metagenomics.</title>
        <authorList>
            <person name="Schulz F."/>
            <person name="Roux S."/>
            <person name="Paez-Espino D."/>
            <person name="Jungbluth S."/>
            <person name="Walsh D.A."/>
            <person name="Denef V.J."/>
            <person name="McMahon K.D."/>
            <person name="Konstantinidis K.T."/>
            <person name="Eloe-Fadrosh E.A."/>
            <person name="Kyrpides N.C."/>
            <person name="Woyke T."/>
        </authorList>
    </citation>
    <scope>NUCLEOTIDE SEQUENCE</scope>
    <source>
        <strain evidence="9">GVMAG-M-3300023184-68</strain>
    </source>
</reference>
<evidence type="ECO:0000256" key="4">
    <source>
        <dbReference type="ARBA" id="ARBA00022670"/>
    </source>
</evidence>
<keyword evidence="6" id="KW-0378">Hydrolase</keyword>
<evidence type="ECO:0000256" key="1">
    <source>
        <dbReference type="ARBA" id="ARBA00000707"/>
    </source>
</evidence>
<dbReference type="Gene3D" id="3.90.70.10">
    <property type="entry name" value="Cysteine proteinases"/>
    <property type="match status" value="1"/>
</dbReference>
<dbReference type="InterPro" id="IPR038765">
    <property type="entry name" value="Papain-like_cys_pep_sf"/>
</dbReference>
<dbReference type="EMBL" id="MN740153">
    <property type="protein sequence ID" value="QHT90358.1"/>
    <property type="molecule type" value="Genomic_DNA"/>
</dbReference>
<evidence type="ECO:0000256" key="3">
    <source>
        <dbReference type="ARBA" id="ARBA00012759"/>
    </source>
</evidence>
<keyword evidence="5" id="KW-0833">Ubl conjugation pathway</keyword>
<dbReference type="SUPFAM" id="SSF54001">
    <property type="entry name" value="Cysteine proteinases"/>
    <property type="match status" value="1"/>
</dbReference>
<keyword evidence="4" id="KW-0645">Protease</keyword>
<evidence type="ECO:0000256" key="5">
    <source>
        <dbReference type="ARBA" id="ARBA00022786"/>
    </source>
</evidence>
<dbReference type="InterPro" id="IPR050185">
    <property type="entry name" value="Ub_carboxyl-term_hydrolase"/>
</dbReference>
<proteinExistence type="inferred from homology"/>
<dbReference type="GO" id="GO:0006508">
    <property type="term" value="P:proteolysis"/>
    <property type="evidence" value="ECO:0007669"/>
    <property type="project" value="UniProtKB-KW"/>
</dbReference>
<dbReference type="PROSITE" id="PS00973">
    <property type="entry name" value="USP_2"/>
    <property type="match status" value="1"/>
</dbReference>
<evidence type="ECO:0000256" key="7">
    <source>
        <dbReference type="ARBA" id="ARBA00022807"/>
    </source>
</evidence>
<dbReference type="InterPro" id="IPR001394">
    <property type="entry name" value="Peptidase_C19_UCH"/>
</dbReference>
<name>A0A6C0IBF2_9ZZZZ</name>
<dbReference type="GO" id="GO:0004843">
    <property type="term" value="F:cysteine-type deubiquitinase activity"/>
    <property type="evidence" value="ECO:0007669"/>
    <property type="project" value="UniProtKB-EC"/>
</dbReference>
<dbReference type="PROSITE" id="PS00972">
    <property type="entry name" value="USP_1"/>
    <property type="match status" value="1"/>
</dbReference>
<evidence type="ECO:0000256" key="2">
    <source>
        <dbReference type="ARBA" id="ARBA00009085"/>
    </source>
</evidence>
<dbReference type="GO" id="GO:0016579">
    <property type="term" value="P:protein deubiquitination"/>
    <property type="evidence" value="ECO:0007669"/>
    <property type="project" value="InterPro"/>
</dbReference>
<evidence type="ECO:0000313" key="9">
    <source>
        <dbReference type="EMBL" id="QHT90358.1"/>
    </source>
</evidence>
<dbReference type="AlphaFoldDB" id="A0A6C0IBF2"/>
<sequence>MSIDLTRYHGQGYTGLANLGNTCFMNSCLQVLNHVYELNENLLVKKVHKRINKDPVENPEVYLTNEWVELQELMWSNNGAISPNKFVHHLQHLAKIKNKEIFTGWAQNDMPEFLLFFLDSIHNTISRGIKMKITGKKQNTTDSTALECYKMLQTIYKKEYSEIMEIFYAIYVSEISSLDGKKIYSAKSEMYFILDLPIPSHEKVREPTIYDCFELFTSSEILEGDNAFFDEKLKETVPVIKRITFWNLPKILVITFKRFTNFGQNKRQDLVTFPLEKLDLSKYVCGYNPKKYVYNLMGICNHMGGVMGGHYTAFVKNSQNEWIHFNDMTHQRVDDPTKMITPMAYCLFYRQCE</sequence>
<feature type="domain" description="USP" evidence="8">
    <location>
        <begin position="14"/>
        <end position="352"/>
    </location>
</feature>